<keyword evidence="1" id="KW-0808">Transferase</keyword>
<gene>
    <name evidence="3" type="ORF">STVIR_7958</name>
</gene>
<dbReference type="AlphaFoldDB" id="L8P722"/>
<evidence type="ECO:0000313" key="4">
    <source>
        <dbReference type="Proteomes" id="UP000011205"/>
    </source>
</evidence>
<evidence type="ECO:0000256" key="1">
    <source>
        <dbReference type="ARBA" id="ARBA00022527"/>
    </source>
</evidence>
<dbReference type="EMBL" id="AMLP01000249">
    <property type="protein sequence ID" value="ELS51082.1"/>
    <property type="molecule type" value="Genomic_DNA"/>
</dbReference>
<dbReference type="InterPro" id="IPR050267">
    <property type="entry name" value="Anti-sigma-factor_SerPK"/>
</dbReference>
<dbReference type="PANTHER" id="PTHR35526">
    <property type="entry name" value="ANTI-SIGMA-F FACTOR RSBW-RELATED"/>
    <property type="match status" value="1"/>
</dbReference>
<accession>L8P722</accession>
<dbReference type="Pfam" id="PF13581">
    <property type="entry name" value="HATPase_c_2"/>
    <property type="match status" value="1"/>
</dbReference>
<protein>
    <recommendedName>
        <fullName evidence="2">Histidine kinase/HSP90-like ATPase domain-containing protein</fullName>
    </recommendedName>
</protein>
<keyword evidence="1" id="KW-0418">Kinase</keyword>
<organism evidence="3 4">
    <name type="scientific">Streptomyces viridochromogenes Tue57</name>
    <dbReference type="NCBI Taxonomy" id="1160705"/>
    <lineage>
        <taxon>Bacteria</taxon>
        <taxon>Bacillati</taxon>
        <taxon>Actinomycetota</taxon>
        <taxon>Actinomycetes</taxon>
        <taxon>Kitasatosporales</taxon>
        <taxon>Streptomycetaceae</taxon>
        <taxon>Streptomyces</taxon>
    </lineage>
</organism>
<dbReference type="SUPFAM" id="SSF55874">
    <property type="entry name" value="ATPase domain of HSP90 chaperone/DNA topoisomerase II/histidine kinase"/>
    <property type="match status" value="1"/>
</dbReference>
<dbReference type="PATRIC" id="fig|1160705.3.peg.7867"/>
<evidence type="ECO:0000259" key="2">
    <source>
        <dbReference type="Pfam" id="PF13581"/>
    </source>
</evidence>
<dbReference type="PANTHER" id="PTHR35526:SF3">
    <property type="entry name" value="ANTI-SIGMA-F FACTOR RSBW"/>
    <property type="match status" value="1"/>
</dbReference>
<reference evidence="3 4" key="1">
    <citation type="journal article" date="2013" name="Genome Announc.">
        <title>Draft Genome Sequence of Streptomyces viridochromogenes Strain Tu57, Producer of Avilamycin.</title>
        <authorList>
            <person name="Gruning B.A."/>
            <person name="Erxleben A."/>
            <person name="Hahnlein A."/>
            <person name="Gunther S."/>
        </authorList>
    </citation>
    <scope>NUCLEOTIDE SEQUENCE [LARGE SCALE GENOMIC DNA]</scope>
    <source>
        <strain evidence="3 4">Tue57</strain>
    </source>
</reference>
<comment type="caution">
    <text evidence="3">The sequence shown here is derived from an EMBL/GenBank/DDBJ whole genome shotgun (WGS) entry which is preliminary data.</text>
</comment>
<dbReference type="InterPro" id="IPR036890">
    <property type="entry name" value="HATPase_C_sf"/>
</dbReference>
<dbReference type="Gene3D" id="3.30.565.10">
    <property type="entry name" value="Histidine kinase-like ATPase, C-terminal domain"/>
    <property type="match status" value="1"/>
</dbReference>
<dbReference type="GO" id="GO:0004674">
    <property type="term" value="F:protein serine/threonine kinase activity"/>
    <property type="evidence" value="ECO:0007669"/>
    <property type="project" value="UniProtKB-KW"/>
</dbReference>
<feature type="domain" description="Histidine kinase/HSP90-like ATPase" evidence="2">
    <location>
        <begin position="20"/>
        <end position="125"/>
    </location>
</feature>
<dbReference type="Proteomes" id="UP000011205">
    <property type="component" value="Unassembled WGS sequence"/>
</dbReference>
<name>L8P722_STRVR</name>
<dbReference type="CDD" id="cd16936">
    <property type="entry name" value="HATPase_RsbW-like"/>
    <property type="match status" value="1"/>
</dbReference>
<dbReference type="InterPro" id="IPR003594">
    <property type="entry name" value="HATPase_dom"/>
</dbReference>
<keyword evidence="1" id="KW-0723">Serine/threonine-protein kinase</keyword>
<sequence>MYPFLPEGGVLPQDAALAAFPAEARWLGTVRSFASSALGRWPLPDETRDAAVIVLGEFAANAVVHGRSELYVLMTLSDGYVTLAVRDGGESRPTADETLLADDEHGRGLLMVDGLAERWEAVSTPLGWRCTARLRAPGTG</sequence>
<evidence type="ECO:0000313" key="3">
    <source>
        <dbReference type="EMBL" id="ELS51082.1"/>
    </source>
</evidence>
<proteinExistence type="predicted"/>